<feature type="transmembrane region" description="Helical" evidence="2">
    <location>
        <begin position="296"/>
        <end position="319"/>
    </location>
</feature>
<accession>A0A438E2Q9</accession>
<evidence type="ECO:0000313" key="5">
    <source>
        <dbReference type="Proteomes" id="UP000288805"/>
    </source>
</evidence>
<dbReference type="InterPro" id="IPR036770">
    <property type="entry name" value="Ankyrin_rpt-contain_sf"/>
</dbReference>
<dbReference type="SUPFAM" id="SSF48403">
    <property type="entry name" value="Ankyrin repeat"/>
    <property type="match status" value="1"/>
</dbReference>
<feature type="region of interest" description="Disordered" evidence="1">
    <location>
        <begin position="405"/>
        <end position="425"/>
    </location>
</feature>
<feature type="transmembrane region" description="Helical" evidence="2">
    <location>
        <begin position="251"/>
        <end position="275"/>
    </location>
</feature>
<dbReference type="AlphaFoldDB" id="A0A438E2Q9"/>
<feature type="domain" description="PGG" evidence="3">
    <location>
        <begin position="203"/>
        <end position="315"/>
    </location>
</feature>
<feature type="compositionally biased region" description="Polar residues" evidence="1">
    <location>
        <begin position="405"/>
        <end position="415"/>
    </location>
</feature>
<gene>
    <name evidence="4" type="ORF">CK203_081564</name>
</gene>
<keyword evidence="2" id="KW-0812">Transmembrane</keyword>
<evidence type="ECO:0000259" key="3">
    <source>
        <dbReference type="Pfam" id="PF13962"/>
    </source>
</evidence>
<keyword evidence="2" id="KW-1133">Transmembrane helix</keyword>
<feature type="compositionally biased region" description="Polar residues" evidence="1">
    <location>
        <begin position="37"/>
        <end position="55"/>
    </location>
</feature>
<organism evidence="4 5">
    <name type="scientific">Vitis vinifera</name>
    <name type="common">Grape</name>
    <dbReference type="NCBI Taxonomy" id="29760"/>
    <lineage>
        <taxon>Eukaryota</taxon>
        <taxon>Viridiplantae</taxon>
        <taxon>Streptophyta</taxon>
        <taxon>Embryophyta</taxon>
        <taxon>Tracheophyta</taxon>
        <taxon>Spermatophyta</taxon>
        <taxon>Magnoliopsida</taxon>
        <taxon>eudicotyledons</taxon>
        <taxon>Gunneridae</taxon>
        <taxon>Pentapetalae</taxon>
        <taxon>rosids</taxon>
        <taxon>Vitales</taxon>
        <taxon>Vitaceae</taxon>
        <taxon>Viteae</taxon>
        <taxon>Vitis</taxon>
    </lineage>
</organism>
<evidence type="ECO:0000256" key="2">
    <source>
        <dbReference type="SAM" id="Phobius"/>
    </source>
</evidence>
<dbReference type="EMBL" id="QGNW01001422">
    <property type="protein sequence ID" value="RVW41900.1"/>
    <property type="molecule type" value="Genomic_DNA"/>
</dbReference>
<dbReference type="InterPro" id="IPR026961">
    <property type="entry name" value="PGG_dom"/>
</dbReference>
<dbReference type="Pfam" id="PF12796">
    <property type="entry name" value="Ank_2"/>
    <property type="match status" value="1"/>
</dbReference>
<feature type="region of interest" description="Disordered" evidence="1">
    <location>
        <begin position="37"/>
        <end position="62"/>
    </location>
</feature>
<dbReference type="PANTHER" id="PTHR24177:SF314">
    <property type="entry name" value="PROTEIN ACCELERATED CELL DEATH 6-LIKE ISOFORM X1"/>
    <property type="match status" value="1"/>
</dbReference>
<feature type="transmembrane region" description="Helical" evidence="2">
    <location>
        <begin position="325"/>
        <end position="345"/>
    </location>
</feature>
<reference evidence="4 5" key="1">
    <citation type="journal article" date="2018" name="PLoS Genet.">
        <title>Population sequencing reveals clonal diversity and ancestral inbreeding in the grapevine cultivar Chardonnay.</title>
        <authorList>
            <person name="Roach M.J."/>
            <person name="Johnson D.L."/>
            <person name="Bohlmann J."/>
            <person name="van Vuuren H.J."/>
            <person name="Jones S.J."/>
            <person name="Pretorius I.S."/>
            <person name="Schmidt S.A."/>
            <person name="Borneman A.R."/>
        </authorList>
    </citation>
    <scope>NUCLEOTIDE SEQUENCE [LARGE SCALE GENOMIC DNA]</scope>
    <source>
        <strain evidence="5">cv. Chardonnay</strain>
        <tissue evidence="4">Leaf</tissue>
    </source>
</reference>
<evidence type="ECO:0000256" key="1">
    <source>
        <dbReference type="SAM" id="MobiDB-lite"/>
    </source>
</evidence>
<dbReference type="Gene3D" id="1.25.40.20">
    <property type="entry name" value="Ankyrin repeat-containing domain"/>
    <property type="match status" value="1"/>
</dbReference>
<dbReference type="Pfam" id="PF13962">
    <property type="entry name" value="PGG"/>
    <property type="match status" value="1"/>
</dbReference>
<feature type="transmembrane region" description="Helical" evidence="2">
    <location>
        <begin position="213"/>
        <end position="231"/>
    </location>
</feature>
<dbReference type="PANTHER" id="PTHR24177">
    <property type="entry name" value="CASKIN"/>
    <property type="match status" value="1"/>
</dbReference>
<name>A0A438E2Q9_VITVI</name>
<dbReference type="InterPro" id="IPR002110">
    <property type="entry name" value="Ankyrin_rpt"/>
</dbReference>
<evidence type="ECO:0000313" key="4">
    <source>
        <dbReference type="EMBL" id="RVW41900.1"/>
    </source>
</evidence>
<protein>
    <recommendedName>
        <fullName evidence="3">PGG domain-containing protein</fullName>
    </recommendedName>
</protein>
<dbReference type="Proteomes" id="UP000288805">
    <property type="component" value="Unassembled WGS sequence"/>
</dbReference>
<feature type="transmembrane region" description="Helical" evidence="2">
    <location>
        <begin position="357"/>
        <end position="377"/>
    </location>
</feature>
<comment type="caution">
    <text evidence="4">The sequence shown here is derived from an EMBL/GenBank/DDBJ whole genome shotgun (WGS) entry which is preliminary data.</text>
</comment>
<proteinExistence type="predicted"/>
<sequence length="425" mass="47602">MSHITESRYSSLQQLVTLLVENDTSWESEATTTVPYYNSAPNLVERQNSQESSTSEPKKSDETPLFLATISNNLDIVKAILAFHPHALENTNKKGRNILHEAILYRQIGIFDLVLEYEMFAKRLLTATDNEGNSLLHMVGKKRKSQASEKMQSPALQLRNEMLLFEKVKSASRMHFSKALNRMNQTAEELFAATNDQLHREAKEWLMRTTENCTILSVFIATVAFAAAYTVPGGPDQSTGIPILNCQSFFVLFILADVISLTLALTSVGIFLSILTSSFPLRDFKAYLFKKLIQGIICLILSVSMMAVAFGATIILIMAHNWENVLWHVVAFLPVPIFFLSYSPLRSAFLGTCRELLKKLALLVLVIFLALPIFLLWEAGKGLFRTLAWGCASIDKSVRWISRNRSQPTSDTHSPQPAGGHRSEV</sequence>
<keyword evidence="2" id="KW-0472">Membrane</keyword>